<organism evidence="2 3">
    <name type="scientific">Hypothenemus hampei</name>
    <name type="common">Coffee berry borer</name>
    <dbReference type="NCBI Taxonomy" id="57062"/>
    <lineage>
        <taxon>Eukaryota</taxon>
        <taxon>Metazoa</taxon>
        <taxon>Ecdysozoa</taxon>
        <taxon>Arthropoda</taxon>
        <taxon>Hexapoda</taxon>
        <taxon>Insecta</taxon>
        <taxon>Pterygota</taxon>
        <taxon>Neoptera</taxon>
        <taxon>Endopterygota</taxon>
        <taxon>Coleoptera</taxon>
        <taxon>Polyphaga</taxon>
        <taxon>Cucujiformia</taxon>
        <taxon>Curculionidae</taxon>
        <taxon>Scolytinae</taxon>
        <taxon>Hypothenemus</taxon>
    </lineage>
</organism>
<evidence type="ECO:0000313" key="3">
    <source>
        <dbReference type="Proteomes" id="UP001566132"/>
    </source>
</evidence>
<name>A0ABD1EK62_HYPHA</name>
<comment type="caution">
    <text evidence="2">The sequence shown here is derived from an EMBL/GenBank/DDBJ whole genome shotgun (WGS) entry which is preliminary data.</text>
</comment>
<feature type="transmembrane region" description="Helical" evidence="1">
    <location>
        <begin position="7"/>
        <end position="32"/>
    </location>
</feature>
<keyword evidence="1" id="KW-0812">Transmembrane</keyword>
<accession>A0ABD1EK62</accession>
<evidence type="ECO:0000256" key="1">
    <source>
        <dbReference type="SAM" id="Phobius"/>
    </source>
</evidence>
<dbReference type="Proteomes" id="UP001566132">
    <property type="component" value="Unassembled WGS sequence"/>
</dbReference>
<keyword evidence="1" id="KW-0472">Membrane</keyword>
<reference evidence="2 3" key="1">
    <citation type="submission" date="2024-05" db="EMBL/GenBank/DDBJ databases">
        <title>Genetic variation in Jamaican populations of the coffee berry borer (Hypothenemus hampei).</title>
        <authorList>
            <person name="Errbii M."/>
            <person name="Myrie A."/>
        </authorList>
    </citation>
    <scope>NUCLEOTIDE SEQUENCE [LARGE SCALE GENOMIC DNA]</scope>
    <source>
        <strain evidence="2">JA-Hopewell-2020-01-JO</strain>
        <tissue evidence="2">Whole body</tissue>
    </source>
</reference>
<sequence>MANCVRSLIWLLILIFVSFFVASFCSSFYIILLPLTVCFGDLKPVTNFLLQGLQFPHYCATRVKSGGSSQTGYLHI</sequence>
<keyword evidence="1" id="KW-1133">Transmembrane helix</keyword>
<dbReference type="AlphaFoldDB" id="A0ABD1EK62"/>
<evidence type="ECO:0000313" key="2">
    <source>
        <dbReference type="EMBL" id="KAL1494348.1"/>
    </source>
</evidence>
<gene>
    <name evidence="2" type="ORF">ABEB36_009960</name>
</gene>
<dbReference type="PANTHER" id="PTHR39948">
    <property type="entry name" value="GEO11419P1"/>
    <property type="match status" value="1"/>
</dbReference>
<proteinExistence type="predicted"/>
<protein>
    <submittedName>
        <fullName evidence="2">Uncharacterized protein</fullName>
    </submittedName>
</protein>
<dbReference type="EMBL" id="JBDJPC010000007">
    <property type="protein sequence ID" value="KAL1494348.1"/>
    <property type="molecule type" value="Genomic_DNA"/>
</dbReference>
<keyword evidence="3" id="KW-1185">Reference proteome</keyword>
<dbReference type="PANTHER" id="PTHR39948:SF1">
    <property type="entry name" value="GEO11419P1"/>
    <property type="match status" value="1"/>
</dbReference>